<dbReference type="EMBL" id="BPUR01000041">
    <property type="protein sequence ID" value="GJH22433.1"/>
    <property type="molecule type" value="Genomic_DNA"/>
</dbReference>
<accession>A0ACB5R5T6</accession>
<comment type="caution">
    <text evidence="1">The sequence shown here is derived from an EMBL/GenBank/DDBJ whole genome shotgun (WGS) entry which is preliminary data.</text>
</comment>
<organism evidence="1 2">
    <name type="scientific">Caballeronia novacaledonica</name>
    <dbReference type="NCBI Taxonomy" id="1544861"/>
    <lineage>
        <taxon>Bacteria</taxon>
        <taxon>Pseudomonadati</taxon>
        <taxon>Pseudomonadota</taxon>
        <taxon>Betaproteobacteria</taxon>
        <taxon>Burkholderiales</taxon>
        <taxon>Burkholderiaceae</taxon>
        <taxon>Caballeronia</taxon>
    </lineage>
</organism>
<name>A0ACB5R5T6_9BURK</name>
<keyword evidence="2" id="KW-1185">Reference proteome</keyword>
<evidence type="ECO:0000313" key="2">
    <source>
        <dbReference type="Proteomes" id="UP001055013"/>
    </source>
</evidence>
<dbReference type="Proteomes" id="UP001055013">
    <property type="component" value="Unassembled WGS sequence"/>
</dbReference>
<evidence type="ECO:0000313" key="1">
    <source>
        <dbReference type="EMBL" id="GJH22433.1"/>
    </source>
</evidence>
<sequence length="103" mass="10443">MALLKPLPPKAPAAVLDYQLDWSAWLANGETISNADISADSGLIVNPSGKATSVSGGVVTFWLGGGTSGVTYGVTVTVTTTARVDSRTIQVSVGPRLLLGVSA</sequence>
<reference evidence="1" key="1">
    <citation type="submission" date="2021-09" db="EMBL/GenBank/DDBJ databases">
        <title>Isolation and characterization of 3-chlorobenzoate degrading bacteria from soils in Shizuoka.</title>
        <authorList>
            <person name="Ifat A."/>
            <person name="Ogawa N."/>
            <person name="Kimbara K."/>
            <person name="Moriuchi R."/>
            <person name="Dohra H."/>
            <person name="Shintani M."/>
        </authorList>
    </citation>
    <scope>NUCLEOTIDE SEQUENCE</scope>
    <source>
        <strain evidence="1">19CS2-2</strain>
    </source>
</reference>
<proteinExistence type="predicted"/>
<gene>
    <name evidence="1" type="ORF">CBA19CS22_37845</name>
</gene>
<protein>
    <submittedName>
        <fullName evidence="1">Uncharacterized protein</fullName>
    </submittedName>
</protein>